<proteinExistence type="predicted"/>
<dbReference type="Proteomes" id="UP001438189">
    <property type="component" value="Unassembled WGS sequence"/>
</dbReference>
<organism evidence="1 2">
    <name type="scientific">Agrobacterium radiobacter</name>
    <dbReference type="NCBI Taxonomy" id="362"/>
    <lineage>
        <taxon>Bacteria</taxon>
        <taxon>Pseudomonadati</taxon>
        <taxon>Pseudomonadota</taxon>
        <taxon>Alphaproteobacteria</taxon>
        <taxon>Hyphomicrobiales</taxon>
        <taxon>Rhizobiaceae</taxon>
        <taxon>Rhizobium/Agrobacterium group</taxon>
        <taxon>Agrobacterium</taxon>
        <taxon>Agrobacterium tumefaciens complex</taxon>
    </lineage>
</organism>
<evidence type="ECO:0000313" key="2">
    <source>
        <dbReference type="Proteomes" id="UP001438189"/>
    </source>
</evidence>
<dbReference type="RefSeq" id="WP_353574370.1">
    <property type="nucleotide sequence ID" value="NZ_JBETME010000008.1"/>
</dbReference>
<protein>
    <recommendedName>
        <fullName evidence="3">UmuC domain-containing protein</fullName>
    </recommendedName>
</protein>
<comment type="caution">
    <text evidence="1">The sequence shown here is derived from an EMBL/GenBank/DDBJ whole genome shotgun (WGS) entry which is preliminary data.</text>
</comment>
<gene>
    <name evidence="1" type="ORF">ABVB70_18910</name>
</gene>
<dbReference type="EMBL" id="JBETME010000008">
    <property type="protein sequence ID" value="MES4992411.1"/>
    <property type="molecule type" value="Genomic_DNA"/>
</dbReference>
<evidence type="ECO:0000313" key="1">
    <source>
        <dbReference type="EMBL" id="MES4992411.1"/>
    </source>
</evidence>
<evidence type="ECO:0008006" key="3">
    <source>
        <dbReference type="Google" id="ProtNLM"/>
    </source>
</evidence>
<dbReference type="AlphaFoldDB" id="A0ABD5LQE8"/>
<sequence>MTRVVSLFLPRWSTDRLRRKAGDAAPPAEAPLVLIGREGSRRLVVAADAAALAAGLRIGMPVAKAQIRVPDLVVKDADPIADDIALEQLALWVLQRLAPIACTAAKRPCSRH</sequence>
<accession>A0ABD5LQE8</accession>
<dbReference type="InterPro" id="IPR043502">
    <property type="entry name" value="DNA/RNA_pol_sf"/>
</dbReference>
<name>A0ABD5LQE8_AGRRD</name>
<reference evidence="1 2" key="1">
    <citation type="submission" date="2024-06" db="EMBL/GenBank/DDBJ databases">
        <title>Genome sequencing of Agrobacterium spp. from tobacco in Serbia.</title>
        <authorList>
            <person name="Ilicic R.J."/>
            <person name="Studholme D.J."/>
            <person name="Jelusic A."/>
            <person name="Barac G."/>
            <person name="Bagi F."/>
            <person name="Popovic Milovanovic T."/>
        </authorList>
    </citation>
    <scope>NUCLEOTIDE SEQUENCE [LARGE SCALE GENOMIC DNA]</scope>
    <source>
        <strain evidence="1 2">DA1</strain>
    </source>
</reference>
<dbReference type="SUPFAM" id="SSF56672">
    <property type="entry name" value="DNA/RNA polymerases"/>
    <property type="match status" value="1"/>
</dbReference>